<accession>A0A2V2N1Z6</accession>
<dbReference type="InterPro" id="IPR027417">
    <property type="entry name" value="P-loop_NTPase"/>
</dbReference>
<name>A0A2V2N1Z6_9EURY</name>
<dbReference type="GO" id="GO:0006465">
    <property type="term" value="P:signal peptide processing"/>
    <property type="evidence" value="ECO:0007669"/>
    <property type="project" value="InterPro"/>
</dbReference>
<dbReference type="Proteomes" id="UP000245934">
    <property type="component" value="Unassembled WGS sequence"/>
</dbReference>
<evidence type="ECO:0000313" key="1">
    <source>
        <dbReference type="EMBL" id="PWR71746.1"/>
    </source>
</evidence>
<dbReference type="AlphaFoldDB" id="A0A2V2N1Z6"/>
<comment type="caution">
    <text evidence="1">The sequence shown here is derived from an EMBL/GenBank/DDBJ whole genome shotgun (WGS) entry which is preliminary data.</text>
</comment>
<organism evidence="1 2">
    <name type="scientific">Methanospirillum stamsii</name>
    <dbReference type="NCBI Taxonomy" id="1277351"/>
    <lineage>
        <taxon>Archaea</taxon>
        <taxon>Methanobacteriati</taxon>
        <taxon>Methanobacteriota</taxon>
        <taxon>Stenosarchaea group</taxon>
        <taxon>Methanomicrobia</taxon>
        <taxon>Methanomicrobiales</taxon>
        <taxon>Methanospirillaceae</taxon>
        <taxon>Methanospirillum</taxon>
    </lineage>
</organism>
<dbReference type="OrthoDB" id="150252at2157"/>
<dbReference type="InterPro" id="IPR019533">
    <property type="entry name" value="Peptidase_S26"/>
</dbReference>
<dbReference type="CDD" id="cd06530">
    <property type="entry name" value="S26_SPase_I"/>
    <property type="match status" value="1"/>
</dbReference>
<dbReference type="EMBL" id="QGMZ01000030">
    <property type="protein sequence ID" value="PWR71746.1"/>
    <property type="molecule type" value="Genomic_DNA"/>
</dbReference>
<dbReference type="SUPFAM" id="SSF53795">
    <property type="entry name" value="PEP carboxykinase-like"/>
    <property type="match status" value="1"/>
</dbReference>
<dbReference type="InterPro" id="IPR036286">
    <property type="entry name" value="LexA/Signal_pep-like_sf"/>
</dbReference>
<dbReference type="RefSeq" id="WP_109941642.1">
    <property type="nucleotide sequence ID" value="NZ_CP176366.1"/>
</dbReference>
<reference evidence="1 2" key="1">
    <citation type="submission" date="2018-05" db="EMBL/GenBank/DDBJ databases">
        <title>Draft genome of Methanospirillum stamsii Pt1.</title>
        <authorList>
            <person name="Dueholm M.S."/>
            <person name="Nielsen P.H."/>
            <person name="Bakmann L.F."/>
            <person name="Otzen D.E."/>
        </authorList>
    </citation>
    <scope>NUCLEOTIDE SEQUENCE [LARGE SCALE GENOMIC DNA]</scope>
    <source>
        <strain evidence="1 2">Pt1</strain>
    </source>
</reference>
<dbReference type="SUPFAM" id="SSF51306">
    <property type="entry name" value="LexA/Signal peptidase"/>
    <property type="match status" value="1"/>
</dbReference>
<proteinExistence type="predicted"/>
<keyword evidence="2" id="KW-1185">Reference proteome</keyword>
<dbReference type="GO" id="GO:0004252">
    <property type="term" value="F:serine-type endopeptidase activity"/>
    <property type="evidence" value="ECO:0007669"/>
    <property type="project" value="InterPro"/>
</dbReference>
<dbReference type="NCBIfam" id="TIGR04249">
    <property type="entry name" value="SCM_chp_ScmC"/>
    <property type="match status" value="1"/>
</dbReference>
<dbReference type="Gene3D" id="3.40.50.300">
    <property type="entry name" value="P-loop containing nucleotide triphosphate hydrolases"/>
    <property type="match status" value="1"/>
</dbReference>
<evidence type="ECO:0000313" key="2">
    <source>
        <dbReference type="Proteomes" id="UP000245934"/>
    </source>
</evidence>
<protein>
    <submittedName>
        <fullName evidence="1">SynChlorMet cassette protein ScmC</fullName>
    </submittedName>
</protein>
<sequence>MVKIETCFSNNYSIPFLFNNQFILIPAGKEESELLEILADIMSLQKSSTGRKIIFSIQESYGFFPLINFSEDSPKLFAIYPFDDIDKKMNKIASCAFGIASYFIPYGGFLIHGALIEKNGCGIVLSGPSGIGKSTASKRIPPPWCSLSDDATLILKHDNGSYHAHPWPTWSTFFNNGTGGKWDTKKSVPLKGLFFLKQSDIDLVEKIQLHNKFIMVFECIQHMFKRCEHNFREPNNIREVYKKEIKNVGDFITSVPIYLLQNTLSGKFWESIELIITELKSNQDDIYEENAFLNQNKPSKVPATSSEIFSDGHIPILFSGYSMYPTLLPLDLLDVVPYKNRNPSIGDIICFNPPNGEKQVTHRIIGIRSDGYLTQGDNNKEPDDYFLTRELLTGYVVGVIRKDKYYKISFGIIGIYTRWKVLIRKKITILLQRIIQKSKINTRYLGLYNLFLQKFIKLRYIMYFTRNFIVIRLFIGKYEIGEYNTDRKFWRIKFPFSIFFQKKDLPIIETSTSNGIELE</sequence>
<gene>
    <name evidence="1" type="primary">scmC</name>
    <name evidence="1" type="ORF">DLD82_13415</name>
</gene>
<dbReference type="GeneID" id="97611011"/>
<dbReference type="InterPro" id="IPR026343">
    <property type="entry name" value="SCM_chp_ScmC"/>
</dbReference>